<evidence type="ECO:0000313" key="3">
    <source>
        <dbReference type="Proteomes" id="UP000230251"/>
    </source>
</evidence>
<comment type="caution">
    <text evidence="2">The sequence shown here is derived from an EMBL/GenBank/DDBJ whole genome shotgun (WGS) entry which is preliminary data.</text>
</comment>
<feature type="domain" description="Metallo-beta-lactamase" evidence="1">
    <location>
        <begin position="48"/>
        <end position="238"/>
    </location>
</feature>
<dbReference type="AlphaFoldDB" id="A0A2M8EQ85"/>
<reference evidence="3" key="1">
    <citation type="submission" date="2017-09" db="EMBL/GenBank/DDBJ databases">
        <title>Depth-based differentiation of microbial function through sediment-hosted aquifers and enrichment of novel symbionts in the deep terrestrial subsurface.</title>
        <authorList>
            <person name="Probst A.J."/>
            <person name="Ladd B."/>
            <person name="Jarett J.K."/>
            <person name="Geller-Mcgrath D.E."/>
            <person name="Sieber C.M.K."/>
            <person name="Emerson J.B."/>
            <person name="Anantharaman K."/>
            <person name="Thomas B.C."/>
            <person name="Malmstrom R."/>
            <person name="Stieglmeier M."/>
            <person name="Klingl A."/>
            <person name="Woyke T."/>
            <person name="Ryan C.M."/>
            <person name="Banfield J.F."/>
        </authorList>
    </citation>
    <scope>NUCLEOTIDE SEQUENCE [LARGE SCALE GENOMIC DNA]</scope>
</reference>
<evidence type="ECO:0000313" key="2">
    <source>
        <dbReference type="EMBL" id="PJC24898.1"/>
    </source>
</evidence>
<dbReference type="PANTHER" id="PTHR30619">
    <property type="entry name" value="DNA INTERNALIZATION/COMPETENCE PROTEIN COMEC/REC2"/>
    <property type="match status" value="1"/>
</dbReference>
<dbReference type="EMBL" id="PFSI01000009">
    <property type="protein sequence ID" value="PJC24898.1"/>
    <property type="molecule type" value="Genomic_DNA"/>
</dbReference>
<dbReference type="InterPro" id="IPR001279">
    <property type="entry name" value="Metallo-B-lactamas"/>
</dbReference>
<proteinExistence type="predicted"/>
<sequence length="285" mass="31653">MEIDWKKILRLCLALFWLMAIFVCAQGFVSGTLFSDERISVWVFDIGQGDSIFIDAPNAQVLVDGGPTSEVVEKLTSVLPFWDRKLDLIINTHPHADHVTGLVSVLQRYQVKEVWVSGQEYDSDVFEYFEKLGEVEVVGAGAIYNLGAGATLEIVWPEVSVENQIFEDPNDDSLVAILVYNGTRILLTGDIGFEQENQLTEIGDIDILKVGHHGSSSATGSLFLESITPEYSIISVGINNSYNHPSPVTLDRLRLIGSQIFRTDTQGDIHILLDKEGYKVTSFEL</sequence>
<dbReference type="SMART" id="SM00849">
    <property type="entry name" value="Lactamase_B"/>
    <property type="match status" value="1"/>
</dbReference>
<dbReference type="Proteomes" id="UP000230251">
    <property type="component" value="Unassembled WGS sequence"/>
</dbReference>
<dbReference type="PANTHER" id="PTHR30619:SF1">
    <property type="entry name" value="RECOMBINATION PROTEIN 2"/>
    <property type="match status" value="1"/>
</dbReference>
<dbReference type="InterPro" id="IPR035681">
    <property type="entry name" value="ComA-like_MBL"/>
</dbReference>
<gene>
    <name evidence="2" type="ORF">CO057_00270</name>
</gene>
<dbReference type="InterPro" id="IPR036866">
    <property type="entry name" value="RibonucZ/Hydroxyglut_hydro"/>
</dbReference>
<dbReference type="Gene3D" id="3.60.15.10">
    <property type="entry name" value="Ribonuclease Z/Hydroxyacylglutathione hydrolase-like"/>
    <property type="match status" value="1"/>
</dbReference>
<evidence type="ECO:0000259" key="1">
    <source>
        <dbReference type="SMART" id="SM00849"/>
    </source>
</evidence>
<dbReference type="SUPFAM" id="SSF56281">
    <property type="entry name" value="Metallo-hydrolase/oxidoreductase"/>
    <property type="match status" value="1"/>
</dbReference>
<organism evidence="2 3">
    <name type="scientific">Candidatus Uhrbacteria bacterium CG_4_9_14_0_2_um_filter_41_50</name>
    <dbReference type="NCBI Taxonomy" id="1975031"/>
    <lineage>
        <taxon>Bacteria</taxon>
        <taxon>Candidatus Uhriibacteriota</taxon>
    </lineage>
</organism>
<name>A0A2M8EQ85_9BACT</name>
<protein>
    <recommendedName>
        <fullName evidence="1">Metallo-beta-lactamase domain-containing protein</fullName>
    </recommendedName>
</protein>
<accession>A0A2M8EQ85</accession>
<dbReference type="InterPro" id="IPR052159">
    <property type="entry name" value="Competence_DNA_uptake"/>
</dbReference>
<dbReference type="Pfam" id="PF00753">
    <property type="entry name" value="Lactamase_B"/>
    <property type="match status" value="1"/>
</dbReference>
<dbReference type="CDD" id="cd07731">
    <property type="entry name" value="ComA-like_MBL-fold"/>
    <property type="match status" value="1"/>
</dbReference>